<dbReference type="OrthoDB" id="170261at2157"/>
<dbReference type="Proteomes" id="UP000011648">
    <property type="component" value="Unassembled WGS sequence"/>
</dbReference>
<keyword evidence="1" id="KW-0812">Transmembrane</keyword>
<evidence type="ECO:0000313" key="3">
    <source>
        <dbReference type="Proteomes" id="UP000011648"/>
    </source>
</evidence>
<proteinExistence type="predicted"/>
<feature type="transmembrane region" description="Helical" evidence="1">
    <location>
        <begin position="46"/>
        <end position="66"/>
    </location>
</feature>
<evidence type="ECO:0000256" key="1">
    <source>
        <dbReference type="SAM" id="Phobius"/>
    </source>
</evidence>
<gene>
    <name evidence="2" type="ORF">C484_12036</name>
</gene>
<evidence type="ECO:0000313" key="2">
    <source>
        <dbReference type="EMBL" id="ELY90953.1"/>
    </source>
</evidence>
<dbReference type="AlphaFoldDB" id="M0A0R3"/>
<dbReference type="RefSeq" id="WP_006826137.1">
    <property type="nucleotide sequence ID" value="NZ_AOIL01000042.1"/>
</dbReference>
<feature type="transmembrane region" description="Helical" evidence="1">
    <location>
        <begin position="253"/>
        <end position="271"/>
    </location>
</feature>
<name>M0A0R3_9EURY</name>
<reference evidence="2 3" key="1">
    <citation type="journal article" date="2014" name="PLoS Genet.">
        <title>Phylogenetically driven sequencing of extremely halophilic archaea reveals strategies for static and dynamic osmo-response.</title>
        <authorList>
            <person name="Becker E.A."/>
            <person name="Seitzer P.M."/>
            <person name="Tritt A."/>
            <person name="Larsen D."/>
            <person name="Krusor M."/>
            <person name="Yao A.I."/>
            <person name="Wu D."/>
            <person name="Madern D."/>
            <person name="Eisen J.A."/>
            <person name="Darling A.E."/>
            <person name="Facciotti M.T."/>
        </authorList>
    </citation>
    <scope>NUCLEOTIDE SEQUENCE [LARGE SCALE GENOMIC DNA]</scope>
    <source>
        <strain evidence="2 3">DSM 12281</strain>
    </source>
</reference>
<protein>
    <submittedName>
        <fullName evidence="2">Peptidase</fullName>
    </submittedName>
</protein>
<dbReference type="EMBL" id="AOIL01000042">
    <property type="protein sequence ID" value="ELY90953.1"/>
    <property type="molecule type" value="Genomic_DNA"/>
</dbReference>
<keyword evidence="3" id="KW-1185">Reference proteome</keyword>
<feature type="transmembrane region" description="Helical" evidence="1">
    <location>
        <begin position="78"/>
        <end position="101"/>
    </location>
</feature>
<feature type="transmembrane region" description="Helical" evidence="1">
    <location>
        <begin position="6"/>
        <end position="34"/>
    </location>
</feature>
<keyword evidence="1" id="KW-0472">Membrane</keyword>
<feature type="transmembrane region" description="Helical" evidence="1">
    <location>
        <begin position="122"/>
        <end position="141"/>
    </location>
</feature>
<keyword evidence="1" id="KW-1133">Transmembrane helix</keyword>
<feature type="transmembrane region" description="Helical" evidence="1">
    <location>
        <begin position="277"/>
        <end position="295"/>
    </location>
</feature>
<organism evidence="2 3">
    <name type="scientific">Natrialba taiwanensis DSM 12281</name>
    <dbReference type="NCBI Taxonomy" id="1230458"/>
    <lineage>
        <taxon>Archaea</taxon>
        <taxon>Methanobacteriati</taxon>
        <taxon>Methanobacteriota</taxon>
        <taxon>Stenosarchaea group</taxon>
        <taxon>Halobacteria</taxon>
        <taxon>Halobacteriales</taxon>
        <taxon>Natrialbaceae</taxon>
        <taxon>Natrialba</taxon>
    </lineage>
</organism>
<dbReference type="PATRIC" id="fig|1230458.4.peg.2421"/>
<sequence length="374" mass="39941">MSLVSAVWLWFLLVLAVGFVALVVACLGYLYGLLAPHLSDESAIRGANICAIGFGFVAGYPAWYLVRAGLDMHTVVSGGIAAIVVGLTAGGVGTAAITGVLRSDPSLFPTSPSNVRRRYARYLTSIFALAFGIIVVALPIVQREPLAGLGMLPVLTSLCWVATPFIFPLTVPVRRPTATERDRLEAVLDASDLSTYGVRIIDSDIHGLDGWLLDSPLSRYLFVSRVTVDACDDATLRALFVARREQKRSYTHLLKAALLTISGECILLGLLIDDFSFLLVAILAIALALLEFSALRRLRYYTDDRAAETVGATELADAFERVAVEGGITVTETPSRNWFSSTPSLSARIERLRAEAETTAGGADATGGGTASAE</sequence>
<dbReference type="STRING" id="1230458.C484_12036"/>
<accession>M0A0R3</accession>
<comment type="caution">
    <text evidence="2">The sequence shown here is derived from an EMBL/GenBank/DDBJ whole genome shotgun (WGS) entry which is preliminary data.</text>
</comment>
<feature type="transmembrane region" description="Helical" evidence="1">
    <location>
        <begin position="147"/>
        <end position="171"/>
    </location>
</feature>